<evidence type="ECO:0000313" key="2">
    <source>
        <dbReference type="Proteomes" id="UP000255317"/>
    </source>
</evidence>
<name>A0A370QJ39_9FLAO</name>
<dbReference type="RefSeq" id="WP_115122091.1">
    <property type="nucleotide sequence ID" value="NZ_QRAO01000001.1"/>
</dbReference>
<organism evidence="1 2">
    <name type="scientific">Marinirhabdus gelatinilytica</name>
    <dbReference type="NCBI Taxonomy" id="1703343"/>
    <lineage>
        <taxon>Bacteria</taxon>
        <taxon>Pseudomonadati</taxon>
        <taxon>Bacteroidota</taxon>
        <taxon>Flavobacteriia</taxon>
        <taxon>Flavobacteriales</taxon>
        <taxon>Flavobacteriaceae</taxon>
    </lineage>
</organism>
<evidence type="ECO:0000313" key="1">
    <source>
        <dbReference type="EMBL" id="RDK88378.1"/>
    </source>
</evidence>
<proteinExistence type="predicted"/>
<dbReference type="AlphaFoldDB" id="A0A370QJ39"/>
<dbReference type="Proteomes" id="UP000255317">
    <property type="component" value="Unassembled WGS sequence"/>
</dbReference>
<sequence length="232" mass="27070">MKLLYFALLFLLVSFKYINPETESTPSKLVFKQYKALTKSGIQELSELRDSIVDKEFAGEDTGSKFTRGVYKSADLESYPIDTTSLKVHIQVSNDSIWRYTTKNDSKPEKYVLIDDANGKLIYFDHLKENIIKKVDLIKEADSDYMMTIDKNDTKTIHGFDCFKMKLIHKTRNPIYGNTIYDFYVTDQIDLPFYSVVKISKKISKLFPLEIRIKPEKQANQLELVYELIELR</sequence>
<dbReference type="OrthoDB" id="1448430at2"/>
<reference evidence="1 2" key="1">
    <citation type="submission" date="2018-07" db="EMBL/GenBank/DDBJ databases">
        <title>Genomic Encyclopedia of Type Strains, Phase IV (KMG-IV): sequencing the most valuable type-strain genomes for metagenomic binning, comparative biology and taxonomic classification.</title>
        <authorList>
            <person name="Goeker M."/>
        </authorList>
    </citation>
    <scope>NUCLEOTIDE SEQUENCE [LARGE SCALE GENOMIC DNA]</scope>
    <source>
        <strain evidence="1 2">DSM 101478</strain>
    </source>
</reference>
<accession>A0A370QJ39</accession>
<protein>
    <submittedName>
        <fullName evidence="1">Uncharacterized protein</fullName>
    </submittedName>
</protein>
<dbReference type="EMBL" id="QRAO01000001">
    <property type="protein sequence ID" value="RDK88378.1"/>
    <property type="molecule type" value="Genomic_DNA"/>
</dbReference>
<keyword evidence="2" id="KW-1185">Reference proteome</keyword>
<gene>
    <name evidence="1" type="ORF">C8D94_101249</name>
</gene>
<comment type="caution">
    <text evidence="1">The sequence shown here is derived from an EMBL/GenBank/DDBJ whole genome shotgun (WGS) entry which is preliminary data.</text>
</comment>